<sequence>MTASSTATQVRLDRSGVTVPVPETMRELAQQFQRQHHVVFRGFLPPELLAKVRADIASGKFSDFVSKGVGADLTLQPSIAVQMLRFMLNQPSTLAFARALSGIESIRGFWGRVYTMLPRPEHFDSWHDDLVDGRQLSITLNLGEVYEGGALEMRSRSSKQVLWAIRNTGPGDAIFFALAPDLQHRVTSVTGAVGKTALAGWFLDRESDFVSLVHQASAAEPD</sequence>
<dbReference type="Pfam" id="PF13640">
    <property type="entry name" value="2OG-FeII_Oxy_3"/>
    <property type="match status" value="1"/>
</dbReference>
<organism evidence="3 4">
    <name type="scientific">Candidatus Korobacter versatilis</name>
    <dbReference type="NCBI Taxonomy" id="658062"/>
    <lineage>
        <taxon>Bacteria</taxon>
        <taxon>Pseudomonadati</taxon>
        <taxon>Acidobacteriota</taxon>
        <taxon>Terriglobia</taxon>
        <taxon>Terriglobales</taxon>
        <taxon>Candidatus Korobacteraceae</taxon>
        <taxon>Candidatus Korobacter</taxon>
    </lineage>
</organism>
<keyword evidence="1" id="KW-0408">Iron</keyword>
<dbReference type="SUPFAM" id="SSF51197">
    <property type="entry name" value="Clavaminate synthase-like"/>
    <property type="match status" value="1"/>
</dbReference>
<gene>
    <name evidence="3" type="ORF">HYX28_02680</name>
</gene>
<keyword evidence="1" id="KW-0560">Oxidoreductase</keyword>
<dbReference type="AlphaFoldDB" id="A0A932A6M0"/>
<evidence type="ECO:0000256" key="1">
    <source>
        <dbReference type="RuleBase" id="RU003682"/>
    </source>
</evidence>
<dbReference type="EMBL" id="JACPNR010000004">
    <property type="protein sequence ID" value="MBI2677666.1"/>
    <property type="molecule type" value="Genomic_DNA"/>
</dbReference>
<feature type="domain" description="Fe2OG dioxygenase" evidence="2">
    <location>
        <begin position="102"/>
        <end position="204"/>
    </location>
</feature>
<dbReference type="Proteomes" id="UP000779809">
    <property type="component" value="Unassembled WGS sequence"/>
</dbReference>
<evidence type="ECO:0000259" key="2">
    <source>
        <dbReference type="PROSITE" id="PS51471"/>
    </source>
</evidence>
<dbReference type="Gene3D" id="2.60.120.620">
    <property type="entry name" value="q2cbj1_9rhob like domain"/>
    <property type="match status" value="1"/>
</dbReference>
<dbReference type="PROSITE" id="PS51471">
    <property type="entry name" value="FE2OG_OXY"/>
    <property type="match status" value="1"/>
</dbReference>
<accession>A0A932A6M0</accession>
<dbReference type="InterPro" id="IPR044862">
    <property type="entry name" value="Pro_4_hyd_alph_FE2OG_OXY"/>
</dbReference>
<evidence type="ECO:0000313" key="4">
    <source>
        <dbReference type="Proteomes" id="UP000779809"/>
    </source>
</evidence>
<comment type="caution">
    <text evidence="3">The sequence shown here is derived from an EMBL/GenBank/DDBJ whole genome shotgun (WGS) entry which is preliminary data.</text>
</comment>
<protein>
    <submittedName>
        <fullName evidence="3">2OG-Fe(II) oxygenase</fullName>
    </submittedName>
</protein>
<dbReference type="GO" id="GO:0046872">
    <property type="term" value="F:metal ion binding"/>
    <property type="evidence" value="ECO:0007669"/>
    <property type="project" value="UniProtKB-KW"/>
</dbReference>
<name>A0A932A6M0_9BACT</name>
<proteinExistence type="inferred from homology"/>
<comment type="similarity">
    <text evidence="1">Belongs to the iron/ascorbate-dependent oxidoreductase family.</text>
</comment>
<keyword evidence="1" id="KW-0479">Metal-binding</keyword>
<dbReference type="InterPro" id="IPR005123">
    <property type="entry name" value="Oxoglu/Fe-dep_dioxygenase_dom"/>
</dbReference>
<evidence type="ECO:0000313" key="3">
    <source>
        <dbReference type="EMBL" id="MBI2677666.1"/>
    </source>
</evidence>
<reference evidence="3" key="1">
    <citation type="submission" date="2020-07" db="EMBL/GenBank/DDBJ databases">
        <title>Huge and variable diversity of episymbiotic CPR bacteria and DPANN archaea in groundwater ecosystems.</title>
        <authorList>
            <person name="He C.Y."/>
            <person name="Keren R."/>
            <person name="Whittaker M."/>
            <person name="Farag I.F."/>
            <person name="Doudna J."/>
            <person name="Cate J.H.D."/>
            <person name="Banfield J.F."/>
        </authorList>
    </citation>
    <scope>NUCLEOTIDE SEQUENCE</scope>
    <source>
        <strain evidence="3">NC_groundwater_580_Pr5_B-0.1um_64_19</strain>
    </source>
</reference>
<dbReference type="GO" id="GO:0016491">
    <property type="term" value="F:oxidoreductase activity"/>
    <property type="evidence" value="ECO:0007669"/>
    <property type="project" value="UniProtKB-KW"/>
</dbReference>